<gene>
    <name evidence="3" type="ORF">NCTC129_01140</name>
    <name evidence="2" type="ORF">NCTC5798_00375</name>
</gene>
<dbReference type="AlphaFoldDB" id="A0A379UN37"/>
<organism evidence="2 4">
    <name type="scientific">Salmonella enterica I</name>
    <dbReference type="NCBI Taxonomy" id="59201"/>
    <lineage>
        <taxon>Bacteria</taxon>
        <taxon>Pseudomonadati</taxon>
        <taxon>Pseudomonadota</taxon>
        <taxon>Gammaproteobacteria</taxon>
        <taxon>Enterobacterales</taxon>
        <taxon>Enterobacteriaceae</taxon>
        <taxon>Salmonella</taxon>
    </lineage>
</organism>
<name>A0A379UN37_SALET</name>
<feature type="compositionally biased region" description="Polar residues" evidence="1">
    <location>
        <begin position="1"/>
        <end position="12"/>
    </location>
</feature>
<dbReference type="EMBL" id="UGXK01000001">
    <property type="protein sequence ID" value="SUG69311.1"/>
    <property type="molecule type" value="Genomic_DNA"/>
</dbReference>
<feature type="region of interest" description="Disordered" evidence="1">
    <location>
        <begin position="1"/>
        <end position="29"/>
    </location>
</feature>
<protein>
    <submittedName>
        <fullName evidence="2">Uncharacterized protein</fullName>
    </submittedName>
</protein>
<reference evidence="3 5" key="2">
    <citation type="submission" date="2018-12" db="EMBL/GenBank/DDBJ databases">
        <authorList>
            <consortium name="Pathogen Informatics"/>
        </authorList>
    </citation>
    <scope>NUCLEOTIDE SEQUENCE [LARGE SCALE GENOMIC DNA]</scope>
    <source>
        <strain evidence="3 5">NCTC129</strain>
    </source>
</reference>
<dbReference type="Proteomes" id="UP000282086">
    <property type="component" value="Chromosome"/>
</dbReference>
<evidence type="ECO:0000313" key="4">
    <source>
        <dbReference type="Proteomes" id="UP000255534"/>
    </source>
</evidence>
<sequence length="29" mass="3197">MSKTKMGNQTGSLRVDPGILSPVKKCQYE</sequence>
<evidence type="ECO:0000313" key="3">
    <source>
        <dbReference type="EMBL" id="VDZ95038.1"/>
    </source>
</evidence>
<evidence type="ECO:0000313" key="5">
    <source>
        <dbReference type="Proteomes" id="UP000282086"/>
    </source>
</evidence>
<accession>A0A379UN37</accession>
<proteinExistence type="predicted"/>
<evidence type="ECO:0000256" key="1">
    <source>
        <dbReference type="SAM" id="MobiDB-lite"/>
    </source>
</evidence>
<dbReference type="EMBL" id="LR134140">
    <property type="protein sequence ID" value="VDZ95038.1"/>
    <property type="molecule type" value="Genomic_DNA"/>
</dbReference>
<evidence type="ECO:0000313" key="2">
    <source>
        <dbReference type="EMBL" id="SUG69311.1"/>
    </source>
</evidence>
<reference evidence="2 4" key="1">
    <citation type="submission" date="2018-06" db="EMBL/GenBank/DDBJ databases">
        <authorList>
            <consortium name="Pathogen Informatics"/>
            <person name="Doyle S."/>
        </authorList>
    </citation>
    <scope>NUCLEOTIDE SEQUENCE [LARGE SCALE GENOMIC DNA]</scope>
    <source>
        <strain evidence="2 4">NCTC5798</strain>
    </source>
</reference>
<dbReference type="Proteomes" id="UP000255534">
    <property type="component" value="Unassembled WGS sequence"/>
</dbReference>